<sequence length="139" mass="14312">MDLEHGGRTGRPGVPPAPFGIRIGGGATLVVAATCLAAALFPVSAPLARLLVIVLAVVGFALVVSDLRASLVVGLLGFLCFSGFLLDRYGELHWHGARSAGYLLLLVVAVLLGTALGWVRRSRPGSVAGTGRFHTRSAG</sequence>
<protein>
    <submittedName>
        <fullName evidence="2">Uncharacterized protein</fullName>
    </submittedName>
</protein>
<feature type="transmembrane region" description="Helical" evidence="1">
    <location>
        <begin position="101"/>
        <end position="119"/>
    </location>
</feature>
<dbReference type="Gene3D" id="1.20.120.620">
    <property type="entry name" value="Backbone structure of the membrane domain of e. Coli histidine kinase receptor kdpd"/>
    <property type="match status" value="1"/>
</dbReference>
<keyword evidence="1" id="KW-0472">Membrane</keyword>
<evidence type="ECO:0000256" key="1">
    <source>
        <dbReference type="SAM" id="Phobius"/>
    </source>
</evidence>
<evidence type="ECO:0000313" key="3">
    <source>
        <dbReference type="Proteomes" id="UP000277671"/>
    </source>
</evidence>
<dbReference type="GO" id="GO:0005524">
    <property type="term" value="F:ATP binding"/>
    <property type="evidence" value="ECO:0007669"/>
    <property type="project" value="UniProtKB-KW"/>
</dbReference>
<name>A0A495JIC7_9ACTN</name>
<keyword evidence="1" id="KW-0812">Transmembrane</keyword>
<accession>A0A495JIC7</accession>
<dbReference type="GO" id="GO:0016301">
    <property type="term" value="F:kinase activity"/>
    <property type="evidence" value="ECO:0007669"/>
    <property type="project" value="UniProtKB-KW"/>
</dbReference>
<proteinExistence type="predicted"/>
<organism evidence="2 3">
    <name type="scientific">Micromonospora pisi</name>
    <dbReference type="NCBI Taxonomy" id="589240"/>
    <lineage>
        <taxon>Bacteria</taxon>
        <taxon>Bacillati</taxon>
        <taxon>Actinomycetota</taxon>
        <taxon>Actinomycetes</taxon>
        <taxon>Micromonosporales</taxon>
        <taxon>Micromonosporaceae</taxon>
        <taxon>Micromonospora</taxon>
    </lineage>
</organism>
<feature type="transmembrane region" description="Helical" evidence="1">
    <location>
        <begin position="47"/>
        <end position="64"/>
    </location>
</feature>
<comment type="caution">
    <text evidence="2">The sequence shown here is derived from an EMBL/GenBank/DDBJ whole genome shotgun (WGS) entry which is preliminary data.</text>
</comment>
<dbReference type="RefSeq" id="WP_121156802.1">
    <property type="nucleotide sequence ID" value="NZ_RBKT01000001.1"/>
</dbReference>
<keyword evidence="3" id="KW-1185">Reference proteome</keyword>
<keyword evidence="1" id="KW-1133">Transmembrane helix</keyword>
<reference evidence="2 3" key="1">
    <citation type="submission" date="2018-10" db="EMBL/GenBank/DDBJ databases">
        <title>Sequencing the genomes of 1000 actinobacteria strains.</title>
        <authorList>
            <person name="Klenk H.-P."/>
        </authorList>
    </citation>
    <scope>NUCLEOTIDE SEQUENCE [LARGE SCALE GENOMIC DNA]</scope>
    <source>
        <strain evidence="2 3">DSM 45175</strain>
    </source>
</reference>
<dbReference type="AlphaFoldDB" id="A0A495JIC7"/>
<feature type="transmembrane region" description="Helical" evidence="1">
    <location>
        <begin position="21"/>
        <end position="41"/>
    </location>
</feature>
<evidence type="ECO:0000313" key="2">
    <source>
        <dbReference type="EMBL" id="RKR88144.1"/>
    </source>
</evidence>
<dbReference type="Proteomes" id="UP000277671">
    <property type="component" value="Unassembled WGS sequence"/>
</dbReference>
<dbReference type="GO" id="GO:0000160">
    <property type="term" value="P:phosphorelay signal transduction system"/>
    <property type="evidence" value="ECO:0007669"/>
    <property type="project" value="UniProtKB-KW"/>
</dbReference>
<gene>
    <name evidence="2" type="ORF">BDK92_2451</name>
</gene>
<dbReference type="GO" id="GO:0016020">
    <property type="term" value="C:membrane"/>
    <property type="evidence" value="ECO:0007669"/>
    <property type="project" value="UniProtKB-SubCell"/>
</dbReference>
<dbReference type="InterPro" id="IPR038318">
    <property type="entry name" value="KdpD_sf"/>
</dbReference>
<dbReference type="EMBL" id="RBKT01000001">
    <property type="protein sequence ID" value="RKR88144.1"/>
    <property type="molecule type" value="Genomic_DNA"/>
</dbReference>
<feature type="transmembrane region" description="Helical" evidence="1">
    <location>
        <begin position="71"/>
        <end position="89"/>
    </location>
</feature>